<dbReference type="InterPro" id="IPR009409">
    <property type="entry name" value="DUF1059"/>
</dbReference>
<dbReference type="EMBL" id="CP016804">
    <property type="protein sequence ID" value="APE95596.1"/>
    <property type="molecule type" value="Genomic_DNA"/>
</dbReference>
<organism evidence="2 4">
    <name type="scientific">Halodesulfurarchaeum formicicum</name>
    <dbReference type="NCBI Taxonomy" id="1873524"/>
    <lineage>
        <taxon>Archaea</taxon>
        <taxon>Methanobacteriati</taxon>
        <taxon>Methanobacteriota</taxon>
        <taxon>Stenosarchaea group</taxon>
        <taxon>Halobacteria</taxon>
        <taxon>Halobacteriales</taxon>
        <taxon>Halobacteriaceae</taxon>
        <taxon>Halodesulfurarchaeum</taxon>
    </lineage>
</organism>
<keyword evidence="5" id="KW-1185">Reference proteome</keyword>
<evidence type="ECO:0008006" key="6">
    <source>
        <dbReference type="Google" id="ProtNLM"/>
    </source>
</evidence>
<feature type="region of interest" description="Disordered" evidence="1">
    <location>
        <begin position="15"/>
        <end position="44"/>
    </location>
</feature>
<dbReference type="AlphaFoldDB" id="A0A1D8S4L2"/>
<evidence type="ECO:0000313" key="3">
    <source>
        <dbReference type="EMBL" id="APE95596.1"/>
    </source>
</evidence>
<reference evidence="3" key="3">
    <citation type="journal article" date="2017" name="ISME J.">
        <title>Discovery of anaerobic lithoheterotrophic haloarchaea, ubiquitous in hypersaline habitats.</title>
        <authorList>
            <person name="Sorokin D.Y."/>
            <person name="Messina E."/>
            <person name="Smedile F."/>
            <person name="Roman P."/>
            <person name="Damste J.S.S."/>
            <person name="Ciordia S."/>
            <person name="Mena M.C."/>
            <person name="Ferrer M."/>
            <person name="Golyshin P.N."/>
            <person name="Kublanov I.V."/>
            <person name="Samarov N.I."/>
            <person name="Toshchakov S.V."/>
            <person name="La Cono V."/>
            <person name="Yakimov M.M."/>
        </authorList>
    </citation>
    <scope>NUCLEOTIDE SEQUENCE</scope>
    <source>
        <strain evidence="3">HSR6</strain>
    </source>
</reference>
<evidence type="ECO:0000313" key="2">
    <source>
        <dbReference type="EMBL" id="AOW80293.1"/>
    </source>
</evidence>
<name>A0A1D8S4L2_9EURY</name>
<dbReference type="Proteomes" id="UP000185608">
    <property type="component" value="Chromosome"/>
</dbReference>
<evidence type="ECO:0000313" key="5">
    <source>
        <dbReference type="Proteomes" id="UP000186165"/>
    </source>
</evidence>
<feature type="compositionally biased region" description="Basic and acidic residues" evidence="1">
    <location>
        <begin position="20"/>
        <end position="44"/>
    </location>
</feature>
<proteinExistence type="predicted"/>
<evidence type="ECO:0000313" key="4">
    <source>
        <dbReference type="Proteomes" id="UP000185608"/>
    </source>
</evidence>
<sequence length="44" mass="4990">MFLIRAADPAEVISQVKRHAATEHGKTPPSDERVRDRMDTVEVE</sequence>
<dbReference type="KEGG" id="hhsr:HSR6_1148"/>
<dbReference type="KEGG" id="halh:HTSR_1113"/>
<reference evidence="5" key="2">
    <citation type="submission" date="2016-08" db="EMBL/GenBank/DDBJ databases">
        <title>Discovery of first anaerobic lithoheterotrophic haloarchae widely represented in hypersaline habitats.</title>
        <authorList>
            <person name="Sorokin D.Y."/>
            <person name="Kublanov I.V."/>
            <person name="Roman P."/>
            <person name="Sinninghe Damste J.S."/>
            <person name="Golyshin P.N."/>
            <person name="Rojo D."/>
            <person name="Ciordia S."/>
            <person name="Mena Md.C."/>
            <person name="Ferrer M."/>
            <person name="Smedile F."/>
            <person name="Messina E."/>
            <person name="La Cono V."/>
            <person name="Yakimov M.M."/>
        </authorList>
    </citation>
    <scope>NUCLEOTIDE SEQUENCE [LARGE SCALE GENOMIC DNA]</scope>
    <source>
        <strain evidence="5">HSR6</strain>
    </source>
</reference>
<gene>
    <name evidence="3" type="ORF">HSR6_1148</name>
    <name evidence="2" type="ORF">HTSR_1113</name>
</gene>
<protein>
    <recommendedName>
        <fullName evidence="6">DUF1059 domain-containing protein</fullName>
    </recommendedName>
</protein>
<evidence type="ECO:0000256" key="1">
    <source>
        <dbReference type="SAM" id="MobiDB-lite"/>
    </source>
</evidence>
<dbReference type="EMBL" id="CP016070">
    <property type="protein sequence ID" value="AOW80293.1"/>
    <property type="molecule type" value="Genomic_DNA"/>
</dbReference>
<accession>A0A1D8S4L2</accession>
<dbReference type="Proteomes" id="UP000186165">
    <property type="component" value="Chromosome"/>
</dbReference>
<accession>A0A1J1ABS8</accession>
<reference evidence="2 4" key="1">
    <citation type="submission" date="2016-06" db="EMBL/GenBank/DDBJ databases">
        <title>Discovery of anaerobic lithoheterotrophic haloarchaeon capable of sulfur respiration by hydrogen and formate.</title>
        <authorList>
            <person name="Sorokin D.Y."/>
            <person name="Kublanov I.V."/>
            <person name="Roman P."/>
            <person name="Sinninghe Damste J.S."/>
            <person name="Golyshin P.N."/>
            <person name="Rojo D."/>
            <person name="Ciordia S."/>
            <person name="Mena Md.C."/>
            <person name="Ferrer M."/>
            <person name="Smedile F."/>
            <person name="Messina E."/>
            <person name="La Cono V."/>
            <person name="Yakimov M.M."/>
        </authorList>
    </citation>
    <scope>NUCLEOTIDE SEQUENCE [LARGE SCALE GENOMIC DNA]</scope>
    <source>
        <strain evidence="2 4">HTSR1</strain>
    </source>
</reference>
<dbReference type="Pfam" id="PF06348">
    <property type="entry name" value="DUF1059"/>
    <property type="match status" value="1"/>
</dbReference>